<proteinExistence type="inferred from homology"/>
<dbReference type="Pfam" id="PF13541">
    <property type="entry name" value="ChlI"/>
    <property type="match status" value="1"/>
</dbReference>
<sequence>MSFSKVFTGAIVGLDAHLVEVEVNIDYHGFPGFVIVGLPAKEIDEAKERVRSAIKNCGYQFPNRKITVNLAPADIPKKGAFYDLPIAIGILVASGFITKDISKYFIIGELSLNGDVNKVAGVIPLSLFAKDNFEYIFLPHENSLEVEFVKGLKAKPVKSLSEVIDDINGDKNLDLIKVRSYLEYITELKSESKVEIDFKDIKGQGIAKRALEIAAAGGHNISLIGPPGTGKTLLSKALVSILPNLQEREAFEVTKIYSIAGQLKKEQPFISSRQFRAPHHSTSKAGLLGGGNPIVPGEISMAHRGVLFLDEFPELPREHIEALRQPIENHEIRISRASGAVIFPCNFMLIIASNPCPCGQYGNPQKQCNCGPYRVKKYQEKLSGPIIDRIDLHVACQMISVSEIESEFGQKGEENELEASLEIRKRVQKARDIQTKRYKGLENIYSNSDLNGPDIKQFCELGFAQKALMAKAVTNFRLSARAYYKILKVARTIADLAEAESISINHLAEALQYRFIEWKD</sequence>
<evidence type="ECO:0000259" key="2">
    <source>
        <dbReference type="SMART" id="SM00382"/>
    </source>
</evidence>
<dbReference type="EMBL" id="PFSJ01000026">
    <property type="protein sequence ID" value="PJC23384.1"/>
    <property type="molecule type" value="Genomic_DNA"/>
</dbReference>
<dbReference type="NCBIfam" id="TIGR00368">
    <property type="entry name" value="YifB family Mg chelatase-like AAA ATPase"/>
    <property type="match status" value="1"/>
</dbReference>
<comment type="similarity">
    <text evidence="1">Belongs to the Mg-chelatase subunits D/I family. ComM subfamily.</text>
</comment>
<accession>A0A2M8EKW4</accession>
<dbReference type="SMART" id="SM00382">
    <property type="entry name" value="AAA"/>
    <property type="match status" value="1"/>
</dbReference>
<protein>
    <submittedName>
        <fullName evidence="3">Magnesium chelatase</fullName>
    </submittedName>
</protein>
<dbReference type="PANTHER" id="PTHR32039:SF7">
    <property type="entry name" value="COMPETENCE PROTEIN COMM"/>
    <property type="match status" value="1"/>
</dbReference>
<dbReference type="AlphaFoldDB" id="A0A2M8EKW4"/>
<dbReference type="SUPFAM" id="SSF52540">
    <property type="entry name" value="P-loop containing nucleoside triphosphate hydrolases"/>
    <property type="match status" value="1"/>
</dbReference>
<organism evidence="3 4">
    <name type="scientific">candidate division WWE3 bacterium CG_4_9_14_0_2_um_filter_35_11</name>
    <dbReference type="NCBI Taxonomy" id="1975077"/>
    <lineage>
        <taxon>Bacteria</taxon>
        <taxon>Katanobacteria</taxon>
    </lineage>
</organism>
<feature type="domain" description="AAA+ ATPase" evidence="2">
    <location>
        <begin position="217"/>
        <end position="405"/>
    </location>
</feature>
<evidence type="ECO:0000313" key="4">
    <source>
        <dbReference type="Proteomes" id="UP000229756"/>
    </source>
</evidence>
<dbReference type="Gene3D" id="3.40.50.300">
    <property type="entry name" value="P-loop containing nucleotide triphosphate hydrolases"/>
    <property type="match status" value="1"/>
</dbReference>
<dbReference type="InterPro" id="IPR020568">
    <property type="entry name" value="Ribosomal_Su5_D2-typ_SF"/>
</dbReference>
<evidence type="ECO:0000256" key="1">
    <source>
        <dbReference type="ARBA" id="ARBA00006354"/>
    </source>
</evidence>
<dbReference type="InterPro" id="IPR003593">
    <property type="entry name" value="AAA+_ATPase"/>
</dbReference>
<dbReference type="SUPFAM" id="SSF54211">
    <property type="entry name" value="Ribosomal protein S5 domain 2-like"/>
    <property type="match status" value="1"/>
</dbReference>
<dbReference type="Pfam" id="PF13335">
    <property type="entry name" value="Mg_chelatase_C"/>
    <property type="match status" value="1"/>
</dbReference>
<dbReference type="InterPro" id="IPR025158">
    <property type="entry name" value="Mg_chelat-rel_C"/>
</dbReference>
<dbReference type="Gene3D" id="3.30.230.10">
    <property type="match status" value="1"/>
</dbReference>
<dbReference type="InterPro" id="IPR045006">
    <property type="entry name" value="CHLI-like"/>
</dbReference>
<dbReference type="InterPro" id="IPR014721">
    <property type="entry name" value="Ribsml_uS5_D2-typ_fold_subgr"/>
</dbReference>
<dbReference type="InterPro" id="IPR000523">
    <property type="entry name" value="Mg_chelatse_chII-like_cat_dom"/>
</dbReference>
<dbReference type="InterPro" id="IPR027417">
    <property type="entry name" value="P-loop_NTPase"/>
</dbReference>
<dbReference type="InterPro" id="IPR004482">
    <property type="entry name" value="Mg_chelat-rel"/>
</dbReference>
<gene>
    <name evidence="3" type="ORF">CO058_03585</name>
</gene>
<dbReference type="GO" id="GO:0005524">
    <property type="term" value="F:ATP binding"/>
    <property type="evidence" value="ECO:0007669"/>
    <property type="project" value="InterPro"/>
</dbReference>
<comment type="caution">
    <text evidence="3">The sequence shown here is derived from an EMBL/GenBank/DDBJ whole genome shotgun (WGS) entry which is preliminary data.</text>
</comment>
<name>A0A2M8EKW4_UNCKA</name>
<dbReference type="Pfam" id="PF01078">
    <property type="entry name" value="Mg_chelatase"/>
    <property type="match status" value="1"/>
</dbReference>
<evidence type="ECO:0000313" key="3">
    <source>
        <dbReference type="EMBL" id="PJC23384.1"/>
    </source>
</evidence>
<dbReference type="PANTHER" id="PTHR32039">
    <property type="entry name" value="MAGNESIUM-CHELATASE SUBUNIT CHLI"/>
    <property type="match status" value="1"/>
</dbReference>
<reference evidence="4" key="1">
    <citation type="submission" date="2017-09" db="EMBL/GenBank/DDBJ databases">
        <title>Depth-based differentiation of microbial function through sediment-hosted aquifers and enrichment of novel symbionts in the deep terrestrial subsurface.</title>
        <authorList>
            <person name="Probst A.J."/>
            <person name="Ladd B."/>
            <person name="Jarett J.K."/>
            <person name="Geller-Mcgrath D.E."/>
            <person name="Sieber C.M.K."/>
            <person name="Emerson J.B."/>
            <person name="Anantharaman K."/>
            <person name="Thomas B.C."/>
            <person name="Malmstrom R."/>
            <person name="Stieglmeier M."/>
            <person name="Klingl A."/>
            <person name="Woyke T."/>
            <person name="Ryan C.M."/>
            <person name="Banfield J.F."/>
        </authorList>
    </citation>
    <scope>NUCLEOTIDE SEQUENCE [LARGE SCALE GENOMIC DNA]</scope>
</reference>
<dbReference type="Proteomes" id="UP000229756">
    <property type="component" value="Unassembled WGS sequence"/>
</dbReference>